<sequence>MKTSKLFMTLPEAYACTPDGMEIDRYGNLILSCPNYADEHMSGCVLRITKDRRVEKWFDVPVHPETGVARNMGIAFDGNWNIYLCDNQGWSERPELLYKGRVLKCEVDDAGNIKKTTVIADHMEHPNGIRIRGEYMYVTQSYLHPVKDPSGKLVSCVYRFRLDEHDIDITNTLEDPHILTTFITQNPETQYGADGIAFDSAGNLYVGNFGDGEVWKLVLNQDGSLKEKSLFAKNPEELKSTDGMVFDENGNLYIADFCANAIVKVTKDGYVSRLAQSPDCDGLDGGLDQPGEPIIYDGKIVASCFDLVTGPGKVNTAHEMPATLAEVDIS</sequence>
<dbReference type="AlphaFoldDB" id="A0AAE3D909"/>
<gene>
    <name evidence="2" type="ORF">LKD75_16865</name>
</gene>
<dbReference type="InterPro" id="IPR011042">
    <property type="entry name" value="6-blade_b-propeller_TolB-like"/>
</dbReference>
<dbReference type="PANTHER" id="PTHR47572">
    <property type="entry name" value="LIPOPROTEIN-RELATED"/>
    <property type="match status" value="1"/>
</dbReference>
<protein>
    <submittedName>
        <fullName evidence="2">Phage head-tail adapter protein</fullName>
    </submittedName>
</protein>
<proteinExistence type="inferred from homology"/>
<comment type="similarity">
    <text evidence="1">Belongs to the SMP-30/CGR1 family.</text>
</comment>
<evidence type="ECO:0000313" key="2">
    <source>
        <dbReference type="EMBL" id="MCC2121232.1"/>
    </source>
</evidence>
<comment type="caution">
    <text evidence="2">The sequence shown here is derived from an EMBL/GenBank/DDBJ whole genome shotgun (WGS) entry which is preliminary data.</text>
</comment>
<accession>A0AAE3D909</accession>
<dbReference type="Proteomes" id="UP001197795">
    <property type="component" value="Unassembled WGS sequence"/>
</dbReference>
<reference evidence="2 3" key="1">
    <citation type="submission" date="2021-10" db="EMBL/GenBank/DDBJ databases">
        <title>Anaerobic single-cell dispensing facilitates the cultivation of human gut bacteria.</title>
        <authorList>
            <person name="Afrizal A."/>
        </authorList>
    </citation>
    <scope>NUCLEOTIDE SEQUENCE [LARGE SCALE GENOMIC DNA]</scope>
    <source>
        <strain evidence="2 3">CLA-AA-H273</strain>
    </source>
</reference>
<dbReference type="SUPFAM" id="SSF63829">
    <property type="entry name" value="Calcium-dependent phosphotriesterase"/>
    <property type="match status" value="1"/>
</dbReference>
<evidence type="ECO:0000313" key="3">
    <source>
        <dbReference type="Proteomes" id="UP001197795"/>
    </source>
</evidence>
<dbReference type="InterPro" id="IPR051262">
    <property type="entry name" value="SMP-30/CGR1_Lactonase"/>
</dbReference>
<name>A0AAE3D909_9FIRM</name>
<evidence type="ECO:0000256" key="1">
    <source>
        <dbReference type="ARBA" id="ARBA00008853"/>
    </source>
</evidence>
<dbReference type="EMBL" id="JAJEPV010000066">
    <property type="protein sequence ID" value="MCC2121232.1"/>
    <property type="molecule type" value="Genomic_DNA"/>
</dbReference>
<keyword evidence="3" id="KW-1185">Reference proteome</keyword>
<organism evidence="2 3">
    <name type="scientific">Waltera acetigignens</name>
    <dbReference type="NCBI Taxonomy" id="2981769"/>
    <lineage>
        <taxon>Bacteria</taxon>
        <taxon>Bacillati</taxon>
        <taxon>Bacillota</taxon>
        <taxon>Clostridia</taxon>
        <taxon>Lachnospirales</taxon>
        <taxon>Lachnospiraceae</taxon>
        <taxon>Waltera</taxon>
    </lineage>
</organism>
<dbReference type="Gene3D" id="2.120.10.30">
    <property type="entry name" value="TolB, C-terminal domain"/>
    <property type="match status" value="2"/>
</dbReference>
<dbReference type="PANTHER" id="PTHR47572:SF4">
    <property type="entry name" value="LACTONASE DRP35"/>
    <property type="match status" value="1"/>
</dbReference>